<evidence type="ECO:0000256" key="8">
    <source>
        <dbReference type="ARBA" id="ARBA00045705"/>
    </source>
</evidence>
<evidence type="ECO:0000256" key="19">
    <source>
        <dbReference type="ARBA" id="ARBA00048921"/>
    </source>
</evidence>
<dbReference type="Proteomes" id="UP000326759">
    <property type="component" value="Unassembled WGS sequence"/>
</dbReference>
<comment type="catalytic activity">
    <reaction evidence="10">
        <text>resolvin D1 + NAD(+) = 8-oxoresolvin D1 + NADH + H(+)</text>
        <dbReference type="Rhea" id="RHEA:50124"/>
        <dbReference type="ChEBI" id="CHEBI:15378"/>
        <dbReference type="ChEBI" id="CHEBI:57540"/>
        <dbReference type="ChEBI" id="CHEBI:57945"/>
        <dbReference type="ChEBI" id="CHEBI:132079"/>
        <dbReference type="ChEBI" id="CHEBI:132080"/>
    </reaction>
    <physiologicalReaction direction="left-to-right" evidence="10">
        <dbReference type="Rhea" id="RHEA:50125"/>
    </physiologicalReaction>
</comment>
<protein>
    <recommendedName>
        <fullName evidence="5">15-hydroxyprostaglandin dehydrogenase [NAD(+)]</fullName>
        <ecNumber evidence="3">1.1.1.141</ecNumber>
        <ecNumber evidence="4">1.1.1.232</ecNumber>
    </recommendedName>
    <alternativeName>
        <fullName evidence="7">Eicosanoid/docosanoid dehydrogenase [NAD(+)]</fullName>
    </alternativeName>
    <alternativeName>
        <fullName evidence="6">Prostaglandin dehydrogenase 1</fullName>
    </alternativeName>
</protein>
<name>A0A5N5SSW8_9CRUS</name>
<dbReference type="OrthoDB" id="6408865at2759"/>
<comment type="catalytic activity">
    <reaction evidence="21">
        <text>resolvin E1 + NAD(+) = 18-oxo-resolvin E1 + NADH + H(+)</text>
        <dbReference type="Rhea" id="RHEA:49244"/>
        <dbReference type="ChEBI" id="CHEBI:15378"/>
        <dbReference type="ChEBI" id="CHEBI:57540"/>
        <dbReference type="ChEBI" id="CHEBI:57945"/>
        <dbReference type="ChEBI" id="CHEBI:91000"/>
        <dbReference type="ChEBI" id="CHEBI:91001"/>
    </reaction>
    <physiologicalReaction direction="left-to-right" evidence="21">
        <dbReference type="Rhea" id="RHEA:49245"/>
    </physiologicalReaction>
</comment>
<evidence type="ECO:0000256" key="18">
    <source>
        <dbReference type="ARBA" id="ARBA00048739"/>
    </source>
</evidence>
<comment type="catalytic activity">
    <reaction evidence="11">
        <text>14-hydroxy-(4Z,7Z,10Z,12E,16Z,19Z)-docosahexaenoate + NAD(+) = 14-oxo-(4Z,7Z,10Z,12E,16Z,19Z)-docosahexaenoate + NADH + H(+)</text>
        <dbReference type="Rhea" id="RHEA:48952"/>
        <dbReference type="ChEBI" id="CHEBI:15378"/>
        <dbReference type="ChEBI" id="CHEBI:57540"/>
        <dbReference type="ChEBI" id="CHEBI:57945"/>
        <dbReference type="ChEBI" id="CHEBI:90866"/>
        <dbReference type="ChEBI" id="CHEBI:90867"/>
    </reaction>
    <physiologicalReaction direction="left-to-right" evidence="11">
        <dbReference type="Rhea" id="RHEA:48953"/>
    </physiologicalReaction>
</comment>
<dbReference type="AlphaFoldDB" id="A0A5N5SSW8"/>
<comment type="catalytic activity">
    <reaction evidence="9">
        <text>prostaglandin E1 + NAD(+) = 15-oxoprostaglandin E1 + NADH + H(+)</text>
        <dbReference type="Rhea" id="RHEA:16477"/>
        <dbReference type="ChEBI" id="CHEBI:15378"/>
        <dbReference type="ChEBI" id="CHEBI:57397"/>
        <dbReference type="ChEBI" id="CHEBI:57401"/>
        <dbReference type="ChEBI" id="CHEBI:57540"/>
        <dbReference type="ChEBI" id="CHEBI:57945"/>
    </reaction>
    <physiologicalReaction direction="left-to-right" evidence="9">
        <dbReference type="Rhea" id="RHEA:16478"/>
    </physiologicalReaction>
</comment>
<comment type="catalytic activity">
    <reaction evidence="16">
        <text>lipoxin A4 + NAD(+) = 15-oxo-(5S,6R)-dihydroxy-(7E,9E,11Z,13E)-eicosatetraenoate + NADH + H(+)</text>
        <dbReference type="Rhea" id="RHEA:41572"/>
        <dbReference type="ChEBI" id="CHEBI:15378"/>
        <dbReference type="ChEBI" id="CHEBI:57540"/>
        <dbReference type="ChEBI" id="CHEBI:57945"/>
        <dbReference type="ChEBI" id="CHEBI:67026"/>
        <dbReference type="ChEBI" id="CHEBI:78311"/>
    </reaction>
    <physiologicalReaction direction="left-to-right" evidence="16">
        <dbReference type="Rhea" id="RHEA:41573"/>
    </physiologicalReaction>
</comment>
<dbReference type="InterPro" id="IPR002347">
    <property type="entry name" value="SDR_fam"/>
</dbReference>
<dbReference type="PANTHER" id="PTHR44229">
    <property type="entry name" value="15-HYDROXYPROSTAGLANDIN DEHYDROGENASE [NAD(+)]"/>
    <property type="match status" value="1"/>
</dbReference>
<proteinExistence type="inferred from homology"/>
<dbReference type="GO" id="GO:0047034">
    <property type="term" value="F:15-hydroxyicosatetraenoate dehydrogenase activity"/>
    <property type="evidence" value="ECO:0007669"/>
    <property type="project" value="UniProtKB-EC"/>
</dbReference>
<evidence type="ECO:0000256" key="22">
    <source>
        <dbReference type="RuleBase" id="RU000363"/>
    </source>
</evidence>
<evidence type="ECO:0000256" key="10">
    <source>
        <dbReference type="ARBA" id="ARBA00047672"/>
    </source>
</evidence>
<dbReference type="GO" id="GO:0005737">
    <property type="term" value="C:cytoplasm"/>
    <property type="evidence" value="ECO:0007669"/>
    <property type="project" value="TreeGrafter"/>
</dbReference>
<comment type="catalytic activity">
    <reaction evidence="19">
        <text>resolvin D2 + NAD(+) = 16-oxoresolvin D2 + NADH + H(+)</text>
        <dbReference type="Rhea" id="RHEA:53588"/>
        <dbReference type="ChEBI" id="CHEBI:15378"/>
        <dbReference type="ChEBI" id="CHEBI:57540"/>
        <dbReference type="ChEBI" id="CHEBI:57945"/>
        <dbReference type="ChEBI" id="CHEBI:133367"/>
        <dbReference type="ChEBI" id="CHEBI:137498"/>
    </reaction>
    <physiologicalReaction direction="left-to-right" evidence="19">
        <dbReference type="Rhea" id="RHEA:53589"/>
    </physiologicalReaction>
</comment>
<evidence type="ECO:0000256" key="13">
    <source>
        <dbReference type="ARBA" id="ARBA00048144"/>
    </source>
</evidence>
<comment type="catalytic activity">
    <reaction evidence="18">
        <text>prostaglandin E2 + NAD(+) = 15-oxoprostaglandin E2 + NADH + H(+)</text>
        <dbReference type="Rhea" id="RHEA:11876"/>
        <dbReference type="ChEBI" id="CHEBI:15378"/>
        <dbReference type="ChEBI" id="CHEBI:57400"/>
        <dbReference type="ChEBI" id="CHEBI:57540"/>
        <dbReference type="ChEBI" id="CHEBI:57945"/>
        <dbReference type="ChEBI" id="CHEBI:606564"/>
        <dbReference type="EC" id="1.1.1.141"/>
    </reaction>
    <physiologicalReaction direction="left-to-right" evidence="18">
        <dbReference type="Rhea" id="RHEA:11877"/>
    </physiologicalReaction>
</comment>
<sequence length="274" mass="31109">MFVKCDVTSDEEFEDAYNTCEKQLGKITILCNNAGVFARDYKTSMDIIFGAVVRGTELALKRMGKHNGGEGGFVVNTGSTIGVARFPLTPMYCASKAAVIHYTRCMGHEFHYNYSGVHILSVNPGPVDTPFITLEGYKRATLNSYADKVIEEIIDNLQKMNFKRHSKLQLVSLQDFISKILSIDFDHIFINDIAETYDVHINLTYNAVRKKMMWGDGKEYSKTEISRYYPLKESDKNRAMVARFSPAQMAIINIEFPDKYETFYICQADPAGIY</sequence>
<dbReference type="InterPro" id="IPR020904">
    <property type="entry name" value="Sc_DH/Rdtase_CS"/>
</dbReference>
<comment type="catalytic activity">
    <reaction evidence="15">
        <text>resolvin D2 + NAD(+) = 7-oxoresolvin D2 + NADH + H(+)</text>
        <dbReference type="Rhea" id="RHEA:53584"/>
        <dbReference type="ChEBI" id="CHEBI:15378"/>
        <dbReference type="ChEBI" id="CHEBI:57540"/>
        <dbReference type="ChEBI" id="CHEBI:57945"/>
        <dbReference type="ChEBI" id="CHEBI:133367"/>
        <dbReference type="ChEBI" id="CHEBI:137497"/>
    </reaction>
    <physiologicalReaction direction="left-to-right" evidence="15">
        <dbReference type="Rhea" id="RHEA:53585"/>
    </physiologicalReaction>
</comment>
<evidence type="ECO:0000256" key="7">
    <source>
        <dbReference type="ARBA" id="ARBA00042026"/>
    </source>
</evidence>
<evidence type="ECO:0000313" key="24">
    <source>
        <dbReference type="Proteomes" id="UP000326759"/>
    </source>
</evidence>
<evidence type="ECO:0000256" key="6">
    <source>
        <dbReference type="ARBA" id="ARBA00041812"/>
    </source>
</evidence>
<dbReference type="PRINTS" id="PR00081">
    <property type="entry name" value="GDHRDH"/>
</dbReference>
<comment type="function">
    <text evidence="8">Catalyzes the NAD-dependent dehydrogenation (oxidation) of a broad array of hydroxylated polyunsaturated fatty acids (mainly eicosanoids and docosanoids, including prostaglandins, lipoxins and resolvins), yielding their corresponding keto (oxo) metabolites. Decreases the levels of the pro-proliferative prostaglandins such as prostaglandin E2 (whose activity is increased in cancer because of an increase in the expression of cyclooxygenase 2) and generates oxo-fatty acid products that can profoundly influence cell function by abrogating pro-inflammatory cytokine expression. Converts resolvins E1, D1 and D2 to their oxo products, which represents a mode of resolvin inactivation. Resolvin E1 plays important roles during the resolution phase of acute inflammation, while resolvins D1 and D2 have a unique role in obesity-induced adipose inflammation.</text>
</comment>
<evidence type="ECO:0000256" key="17">
    <source>
        <dbReference type="ARBA" id="ARBA00048611"/>
    </source>
</evidence>
<dbReference type="Gene3D" id="3.40.50.720">
    <property type="entry name" value="NAD(P)-binding Rossmann-like Domain"/>
    <property type="match status" value="1"/>
</dbReference>
<evidence type="ECO:0000256" key="2">
    <source>
        <dbReference type="ARBA" id="ARBA00023002"/>
    </source>
</evidence>
<evidence type="ECO:0000256" key="21">
    <source>
        <dbReference type="ARBA" id="ARBA00049188"/>
    </source>
</evidence>
<gene>
    <name evidence="23" type="primary">Dhrs7_0</name>
    <name evidence="23" type="ORF">Anas_03645</name>
</gene>
<evidence type="ECO:0000256" key="5">
    <source>
        <dbReference type="ARBA" id="ARBA00040276"/>
    </source>
</evidence>
<evidence type="ECO:0000256" key="4">
    <source>
        <dbReference type="ARBA" id="ARBA00039060"/>
    </source>
</evidence>
<dbReference type="PRINTS" id="PR00080">
    <property type="entry name" value="SDRFAMILY"/>
</dbReference>
<evidence type="ECO:0000256" key="11">
    <source>
        <dbReference type="ARBA" id="ARBA00048008"/>
    </source>
</evidence>
<dbReference type="EC" id="1.1.1.141" evidence="3"/>
<comment type="similarity">
    <text evidence="1 22">Belongs to the short-chain dehydrogenases/reductases (SDR) family.</text>
</comment>
<evidence type="ECO:0000313" key="23">
    <source>
        <dbReference type="EMBL" id="KAB7497122.1"/>
    </source>
</evidence>
<dbReference type="InterPro" id="IPR036291">
    <property type="entry name" value="NAD(P)-bd_dom_sf"/>
</dbReference>
<dbReference type="PROSITE" id="PS00061">
    <property type="entry name" value="ADH_SHORT"/>
    <property type="match status" value="1"/>
</dbReference>
<evidence type="ECO:0000256" key="15">
    <source>
        <dbReference type="ARBA" id="ARBA00048393"/>
    </source>
</evidence>
<dbReference type="PANTHER" id="PTHR44229:SF4">
    <property type="entry name" value="15-HYDROXYPROSTAGLANDIN DEHYDROGENASE [NAD(+)]"/>
    <property type="match status" value="1"/>
</dbReference>
<keyword evidence="24" id="KW-1185">Reference proteome</keyword>
<evidence type="ECO:0000256" key="20">
    <source>
        <dbReference type="ARBA" id="ARBA00049151"/>
    </source>
</evidence>
<comment type="catalytic activity">
    <reaction evidence="14">
        <text>resolvin D1 + NAD(+) = 17-oxoresolvin D1 + NADH + H(+)</text>
        <dbReference type="Rhea" id="RHEA:50128"/>
        <dbReference type="ChEBI" id="CHEBI:15378"/>
        <dbReference type="ChEBI" id="CHEBI:57540"/>
        <dbReference type="ChEBI" id="CHEBI:57945"/>
        <dbReference type="ChEBI" id="CHEBI:132079"/>
        <dbReference type="ChEBI" id="CHEBI:132081"/>
    </reaction>
    <physiologicalReaction direction="left-to-right" evidence="14">
        <dbReference type="Rhea" id="RHEA:50129"/>
    </physiologicalReaction>
</comment>
<comment type="catalytic activity">
    <reaction evidence="12">
        <text>15-oxo-(5S,6R)-dihydroxy-(7E,9E,11Z)-eicosatrienoate + NADH + H(+) = (5S,6R,15S)-trihydroxy-(7E,9E,11Z)-eicosatrienoate + NAD(+)</text>
        <dbReference type="Rhea" id="RHEA:41596"/>
        <dbReference type="ChEBI" id="CHEBI:15378"/>
        <dbReference type="ChEBI" id="CHEBI:57540"/>
        <dbReference type="ChEBI" id="CHEBI:57945"/>
        <dbReference type="ChEBI" id="CHEBI:78325"/>
        <dbReference type="ChEBI" id="CHEBI:78329"/>
    </reaction>
    <physiologicalReaction direction="left-to-right" evidence="12">
        <dbReference type="Rhea" id="RHEA:41597"/>
    </physiologicalReaction>
</comment>
<evidence type="ECO:0000256" key="16">
    <source>
        <dbReference type="ARBA" id="ARBA00048535"/>
    </source>
</evidence>
<dbReference type="Pfam" id="PF00106">
    <property type="entry name" value="adh_short"/>
    <property type="match status" value="1"/>
</dbReference>
<evidence type="ECO:0000256" key="14">
    <source>
        <dbReference type="ARBA" id="ARBA00048170"/>
    </source>
</evidence>
<comment type="catalytic activity">
    <reaction evidence="17">
        <text>prostaglandin A1 + NAD(+) = 15-oxo-prostaglandin A1 + NADH + H(+)</text>
        <dbReference type="Rhea" id="RHEA:41263"/>
        <dbReference type="ChEBI" id="CHEBI:15378"/>
        <dbReference type="ChEBI" id="CHEBI:57398"/>
        <dbReference type="ChEBI" id="CHEBI:57540"/>
        <dbReference type="ChEBI" id="CHEBI:57945"/>
        <dbReference type="ChEBI" id="CHEBI:85072"/>
    </reaction>
    <physiologicalReaction direction="left-to-right" evidence="17">
        <dbReference type="Rhea" id="RHEA:41264"/>
    </physiologicalReaction>
</comment>
<dbReference type="GO" id="GO:0016404">
    <property type="term" value="F:15-hydroxyprostaglandin dehydrogenase (NAD+) activity"/>
    <property type="evidence" value="ECO:0007669"/>
    <property type="project" value="UniProtKB-EC"/>
</dbReference>
<keyword evidence="2" id="KW-0560">Oxidoreductase</keyword>
<evidence type="ECO:0000256" key="1">
    <source>
        <dbReference type="ARBA" id="ARBA00006484"/>
    </source>
</evidence>
<comment type="catalytic activity">
    <reaction evidence="13">
        <text>(11R)-hydroxy-(5Z,8Z,12E,14Z)-eicosatetraenoate + NAD(+) = 11-oxo-(5Z,8Z,12E,14Z)-eicosatetraenoate + NADH + H(+)</text>
        <dbReference type="Rhea" id="RHEA:48640"/>
        <dbReference type="ChEBI" id="CHEBI:15378"/>
        <dbReference type="ChEBI" id="CHEBI:57540"/>
        <dbReference type="ChEBI" id="CHEBI:57945"/>
        <dbReference type="ChEBI" id="CHEBI:78836"/>
        <dbReference type="ChEBI" id="CHEBI:90697"/>
    </reaction>
    <physiologicalReaction direction="left-to-right" evidence="13">
        <dbReference type="Rhea" id="RHEA:48641"/>
    </physiologicalReaction>
</comment>
<dbReference type="EMBL" id="SEYY01020676">
    <property type="protein sequence ID" value="KAB7497122.1"/>
    <property type="molecule type" value="Genomic_DNA"/>
</dbReference>
<evidence type="ECO:0000256" key="9">
    <source>
        <dbReference type="ARBA" id="ARBA00047325"/>
    </source>
</evidence>
<organism evidence="23 24">
    <name type="scientific">Armadillidium nasatum</name>
    <dbReference type="NCBI Taxonomy" id="96803"/>
    <lineage>
        <taxon>Eukaryota</taxon>
        <taxon>Metazoa</taxon>
        <taxon>Ecdysozoa</taxon>
        <taxon>Arthropoda</taxon>
        <taxon>Crustacea</taxon>
        <taxon>Multicrustacea</taxon>
        <taxon>Malacostraca</taxon>
        <taxon>Eumalacostraca</taxon>
        <taxon>Peracarida</taxon>
        <taxon>Isopoda</taxon>
        <taxon>Oniscidea</taxon>
        <taxon>Crinocheta</taxon>
        <taxon>Armadillidiidae</taxon>
        <taxon>Armadillidium</taxon>
    </lineage>
</organism>
<comment type="catalytic activity">
    <reaction evidence="20">
        <text>(15S)-hydroxy-(5Z,8Z,11Z,13E)-eicosatetraenoate + NAD(+) = 15-oxo-(5Z,8Z,11Z,13E)-eicosatetraenoate + NADH + H(+)</text>
        <dbReference type="Rhea" id="RHEA:23260"/>
        <dbReference type="ChEBI" id="CHEBI:15378"/>
        <dbReference type="ChEBI" id="CHEBI:57409"/>
        <dbReference type="ChEBI" id="CHEBI:57410"/>
        <dbReference type="ChEBI" id="CHEBI:57540"/>
        <dbReference type="ChEBI" id="CHEBI:57945"/>
        <dbReference type="EC" id="1.1.1.232"/>
    </reaction>
    <physiologicalReaction direction="left-to-right" evidence="20">
        <dbReference type="Rhea" id="RHEA:23261"/>
    </physiologicalReaction>
</comment>
<evidence type="ECO:0000256" key="3">
    <source>
        <dbReference type="ARBA" id="ARBA00038968"/>
    </source>
</evidence>
<evidence type="ECO:0000256" key="12">
    <source>
        <dbReference type="ARBA" id="ARBA00048140"/>
    </source>
</evidence>
<comment type="caution">
    <text evidence="23">The sequence shown here is derived from an EMBL/GenBank/DDBJ whole genome shotgun (WGS) entry which is preliminary data.</text>
</comment>
<accession>A0A5N5SSW8</accession>
<dbReference type="EC" id="1.1.1.232" evidence="4"/>
<reference evidence="23 24" key="1">
    <citation type="journal article" date="2019" name="PLoS Biol.">
        <title>Sex chromosomes control vertical transmission of feminizing Wolbachia symbionts in an isopod.</title>
        <authorList>
            <person name="Becking T."/>
            <person name="Chebbi M.A."/>
            <person name="Giraud I."/>
            <person name="Moumen B."/>
            <person name="Laverre T."/>
            <person name="Caubet Y."/>
            <person name="Peccoud J."/>
            <person name="Gilbert C."/>
            <person name="Cordaux R."/>
        </authorList>
    </citation>
    <scope>NUCLEOTIDE SEQUENCE [LARGE SCALE GENOMIC DNA]</scope>
    <source>
        <strain evidence="23">ANa2</strain>
        <tissue evidence="23">Whole body excluding digestive tract and cuticle</tissue>
    </source>
</reference>
<dbReference type="SUPFAM" id="SSF51735">
    <property type="entry name" value="NAD(P)-binding Rossmann-fold domains"/>
    <property type="match status" value="1"/>
</dbReference>